<sequence>MAHDRPTVKTQQEQPRRKMKRIDCIQSMLITEGSTTKPSRGRRAREVHEERRDAGGLVADAGGRDEEEVKEKAEGVYKESKYDTHFRDEREVPQVLRRRRDKGRASRGVQLDLDKKLLEPSIHQPSTDLRQLRVALPPGYAYASEPAIGTRIRGPSTIRIQFGNESVGGAEGWRSHAHTLQYDEKGLSPRMQHRRWIGVRYAIGTPPARALDPDLDLSDKKPLKLYIPRGIYASRSPPAAHYSAHTSSTSKRQTVIDA</sequence>
<reference evidence="2 3" key="1">
    <citation type="journal article" date="2024" name="J Genomics">
        <title>Draft genome sequencing and assembly of Favolaschia claudopus CIRM-BRFM 2984 isolated from oak limbs.</title>
        <authorList>
            <person name="Navarro D."/>
            <person name="Drula E."/>
            <person name="Chaduli D."/>
            <person name="Cazenave R."/>
            <person name="Ahrendt S."/>
            <person name="Wang J."/>
            <person name="Lipzen A."/>
            <person name="Daum C."/>
            <person name="Barry K."/>
            <person name="Grigoriev I.V."/>
            <person name="Favel A."/>
            <person name="Rosso M.N."/>
            <person name="Martin F."/>
        </authorList>
    </citation>
    <scope>NUCLEOTIDE SEQUENCE [LARGE SCALE GENOMIC DNA]</scope>
    <source>
        <strain evidence="2 3">CIRM-BRFM 2984</strain>
    </source>
</reference>
<dbReference type="EMBL" id="JAWWNJ010000178">
    <property type="protein sequence ID" value="KAK6974887.1"/>
    <property type="molecule type" value="Genomic_DNA"/>
</dbReference>
<feature type="region of interest" description="Disordered" evidence="1">
    <location>
        <begin position="237"/>
        <end position="258"/>
    </location>
</feature>
<feature type="compositionally biased region" description="Polar residues" evidence="1">
    <location>
        <begin position="28"/>
        <end position="38"/>
    </location>
</feature>
<evidence type="ECO:0000256" key="1">
    <source>
        <dbReference type="SAM" id="MobiDB-lite"/>
    </source>
</evidence>
<dbReference type="AlphaFoldDB" id="A0AAV9Z9H1"/>
<evidence type="ECO:0000313" key="2">
    <source>
        <dbReference type="EMBL" id="KAK6974887.1"/>
    </source>
</evidence>
<comment type="caution">
    <text evidence="2">The sequence shown here is derived from an EMBL/GenBank/DDBJ whole genome shotgun (WGS) entry which is preliminary data.</text>
</comment>
<protein>
    <submittedName>
        <fullName evidence="2">Uncharacterized protein</fullName>
    </submittedName>
</protein>
<dbReference type="Proteomes" id="UP001362999">
    <property type="component" value="Unassembled WGS sequence"/>
</dbReference>
<feature type="region of interest" description="Disordered" evidence="1">
    <location>
        <begin position="1"/>
        <end position="76"/>
    </location>
</feature>
<evidence type="ECO:0000313" key="3">
    <source>
        <dbReference type="Proteomes" id="UP001362999"/>
    </source>
</evidence>
<gene>
    <name evidence="2" type="ORF">R3P38DRAFT_2811396</name>
</gene>
<feature type="compositionally biased region" description="Basic and acidic residues" evidence="1">
    <location>
        <begin position="44"/>
        <end position="54"/>
    </location>
</feature>
<accession>A0AAV9Z9H1</accession>
<organism evidence="2 3">
    <name type="scientific">Favolaschia claudopus</name>
    <dbReference type="NCBI Taxonomy" id="2862362"/>
    <lineage>
        <taxon>Eukaryota</taxon>
        <taxon>Fungi</taxon>
        <taxon>Dikarya</taxon>
        <taxon>Basidiomycota</taxon>
        <taxon>Agaricomycotina</taxon>
        <taxon>Agaricomycetes</taxon>
        <taxon>Agaricomycetidae</taxon>
        <taxon>Agaricales</taxon>
        <taxon>Marasmiineae</taxon>
        <taxon>Mycenaceae</taxon>
        <taxon>Favolaschia</taxon>
    </lineage>
</organism>
<name>A0AAV9Z9H1_9AGAR</name>
<proteinExistence type="predicted"/>
<feature type="compositionally biased region" description="Basic and acidic residues" evidence="1">
    <location>
        <begin position="62"/>
        <end position="76"/>
    </location>
</feature>
<feature type="compositionally biased region" description="Low complexity" evidence="1">
    <location>
        <begin position="237"/>
        <end position="250"/>
    </location>
</feature>
<keyword evidence="3" id="KW-1185">Reference proteome</keyword>